<dbReference type="Proteomes" id="UP000199340">
    <property type="component" value="Unassembled WGS sequence"/>
</dbReference>
<name>A0A1G8K710_9RHOB</name>
<dbReference type="Pfam" id="PF00072">
    <property type="entry name" value="Response_reg"/>
    <property type="match status" value="1"/>
</dbReference>
<proteinExistence type="predicted"/>
<feature type="modified residue" description="4-aspartylphosphate" evidence="2">
    <location>
        <position position="54"/>
    </location>
</feature>
<accession>A0A1G8K710</accession>
<feature type="domain" description="Response regulatory" evidence="3">
    <location>
        <begin position="2"/>
        <end position="121"/>
    </location>
</feature>
<reference evidence="4 5" key="1">
    <citation type="submission" date="2016-10" db="EMBL/GenBank/DDBJ databases">
        <authorList>
            <person name="de Groot N.N."/>
        </authorList>
    </citation>
    <scope>NUCLEOTIDE SEQUENCE [LARGE SCALE GENOMIC DNA]</scope>
    <source>
        <strain evidence="4 5">DSM 28010</strain>
    </source>
</reference>
<gene>
    <name evidence="4" type="ORF">SAMN05421850_102428</name>
</gene>
<organism evidence="4 5">
    <name type="scientific">Lutimaribacter saemankumensis</name>
    <dbReference type="NCBI Taxonomy" id="490829"/>
    <lineage>
        <taxon>Bacteria</taxon>
        <taxon>Pseudomonadati</taxon>
        <taxon>Pseudomonadota</taxon>
        <taxon>Alphaproteobacteria</taxon>
        <taxon>Rhodobacterales</taxon>
        <taxon>Roseobacteraceae</taxon>
        <taxon>Lutimaribacter</taxon>
    </lineage>
</organism>
<keyword evidence="5" id="KW-1185">Reference proteome</keyword>
<dbReference type="SUPFAM" id="SSF52172">
    <property type="entry name" value="CheY-like"/>
    <property type="match status" value="1"/>
</dbReference>
<dbReference type="InterPro" id="IPR011006">
    <property type="entry name" value="CheY-like_superfamily"/>
</dbReference>
<dbReference type="STRING" id="490829.SAMN05421850_102428"/>
<dbReference type="RefSeq" id="WP_175491415.1">
    <property type="nucleotide sequence ID" value="NZ_FNEB01000002.1"/>
</dbReference>
<evidence type="ECO:0000313" key="5">
    <source>
        <dbReference type="Proteomes" id="UP000199340"/>
    </source>
</evidence>
<dbReference type="PROSITE" id="PS50110">
    <property type="entry name" value="RESPONSE_REGULATORY"/>
    <property type="match status" value="1"/>
</dbReference>
<sequence length="324" mass="36590">MKTLVVDDNSLFRELVGSMLAALGYSDVSFAVSAEDALAQIDREERPFDCFLLDIQMPGMDGIELCRLIRKREIYRHTPVMMLTGMTEKHYIDRAFDAGANDYITKPFARLEVKARMRNIEVLLSERKSSVEGSSKLSAVARNVATAVRFEDAVLLHDAPWILPFSSMENYLLRLGNMRLINTVAYGVHIENAREIHAQVSGYEFVDILTDVSRSIRDAFGSLPSFVTYAGYGDFCVLVRKSEYVDRPLTQFQINSSLQRNAKVAEGQPRVRLGVANTGSLLPLRDPTELLHGAITKARRGIYREFEGFRPWQTKFQNSKCYAG</sequence>
<evidence type="ECO:0000259" key="3">
    <source>
        <dbReference type="PROSITE" id="PS50110"/>
    </source>
</evidence>
<keyword evidence="1 2" id="KW-0597">Phosphoprotein</keyword>
<dbReference type="InterPro" id="IPR050595">
    <property type="entry name" value="Bact_response_regulator"/>
</dbReference>
<dbReference type="EMBL" id="FNEB01000002">
    <property type="protein sequence ID" value="SDI39228.1"/>
    <property type="molecule type" value="Genomic_DNA"/>
</dbReference>
<dbReference type="PANTHER" id="PTHR44591:SF3">
    <property type="entry name" value="RESPONSE REGULATORY DOMAIN-CONTAINING PROTEIN"/>
    <property type="match status" value="1"/>
</dbReference>
<dbReference type="SMART" id="SM00448">
    <property type="entry name" value="REC"/>
    <property type="match status" value="1"/>
</dbReference>
<dbReference type="AlphaFoldDB" id="A0A1G8K710"/>
<evidence type="ECO:0000256" key="2">
    <source>
        <dbReference type="PROSITE-ProRule" id="PRU00169"/>
    </source>
</evidence>
<dbReference type="InterPro" id="IPR001789">
    <property type="entry name" value="Sig_transdc_resp-reg_receiver"/>
</dbReference>
<dbReference type="PANTHER" id="PTHR44591">
    <property type="entry name" value="STRESS RESPONSE REGULATOR PROTEIN 1"/>
    <property type="match status" value="1"/>
</dbReference>
<dbReference type="GO" id="GO:0000160">
    <property type="term" value="P:phosphorelay signal transduction system"/>
    <property type="evidence" value="ECO:0007669"/>
    <property type="project" value="InterPro"/>
</dbReference>
<evidence type="ECO:0000256" key="1">
    <source>
        <dbReference type="ARBA" id="ARBA00022553"/>
    </source>
</evidence>
<dbReference type="Gene3D" id="3.40.50.2300">
    <property type="match status" value="1"/>
</dbReference>
<evidence type="ECO:0000313" key="4">
    <source>
        <dbReference type="EMBL" id="SDI39228.1"/>
    </source>
</evidence>
<protein>
    <submittedName>
        <fullName evidence="4">Response regulator receiver domain-containing protein</fullName>
    </submittedName>
</protein>